<accession>A0ABP5F4Y9</accession>
<proteinExistence type="predicted"/>
<keyword evidence="2" id="KW-1185">Reference proteome</keyword>
<dbReference type="EMBL" id="BAAAQN010000004">
    <property type="protein sequence ID" value="GAA2017013.1"/>
    <property type="molecule type" value="Genomic_DNA"/>
</dbReference>
<evidence type="ECO:0000313" key="1">
    <source>
        <dbReference type="EMBL" id="GAA2017013.1"/>
    </source>
</evidence>
<gene>
    <name evidence="1" type="ORF">GCM10009839_10960</name>
</gene>
<protein>
    <recommendedName>
        <fullName evidence="3">ParH-like protein</fullName>
    </recommendedName>
</protein>
<sequence>MLRRCRETVERLELPEPFSAAAFVARLAADRGRPIELVPVTSRPRVPCGLLVTLEHTDVIVYFADTAALHREHIILHEAAHLLCGHDQAAPMQTGSAAGLFPSLSPGLVQRVLGRTAYNAPQEREAELVASLIRCKAAARASAAARAAAEAAPAAHGEAAEDTARVGVLFGVGRP</sequence>
<name>A0ABP5F4Y9_9ACTN</name>
<evidence type="ECO:0008006" key="3">
    <source>
        <dbReference type="Google" id="ProtNLM"/>
    </source>
</evidence>
<organism evidence="1 2">
    <name type="scientific">Catenulispora yoronensis</name>
    <dbReference type="NCBI Taxonomy" id="450799"/>
    <lineage>
        <taxon>Bacteria</taxon>
        <taxon>Bacillati</taxon>
        <taxon>Actinomycetota</taxon>
        <taxon>Actinomycetes</taxon>
        <taxon>Catenulisporales</taxon>
        <taxon>Catenulisporaceae</taxon>
        <taxon>Catenulispora</taxon>
    </lineage>
</organism>
<dbReference type="Proteomes" id="UP001500751">
    <property type="component" value="Unassembled WGS sequence"/>
</dbReference>
<evidence type="ECO:0000313" key="2">
    <source>
        <dbReference type="Proteomes" id="UP001500751"/>
    </source>
</evidence>
<comment type="caution">
    <text evidence="1">The sequence shown here is derived from an EMBL/GenBank/DDBJ whole genome shotgun (WGS) entry which is preliminary data.</text>
</comment>
<reference evidence="2" key="1">
    <citation type="journal article" date="2019" name="Int. J. Syst. Evol. Microbiol.">
        <title>The Global Catalogue of Microorganisms (GCM) 10K type strain sequencing project: providing services to taxonomists for standard genome sequencing and annotation.</title>
        <authorList>
            <consortium name="The Broad Institute Genomics Platform"/>
            <consortium name="The Broad Institute Genome Sequencing Center for Infectious Disease"/>
            <person name="Wu L."/>
            <person name="Ma J."/>
        </authorList>
    </citation>
    <scope>NUCLEOTIDE SEQUENCE [LARGE SCALE GENOMIC DNA]</scope>
    <source>
        <strain evidence="2">JCM 16014</strain>
    </source>
</reference>